<protein>
    <recommendedName>
        <fullName evidence="2 6">L-glutamate gamma-semialdehyde dehydrogenase</fullName>
        <ecNumber evidence="2 6">1.2.1.88</ecNumber>
    </recommendedName>
</protein>
<name>A0ABY3SQB3_9BACL</name>
<keyword evidence="3 8" id="KW-0560">Oxidoreductase</keyword>
<dbReference type="InterPro" id="IPR016163">
    <property type="entry name" value="Ald_DH_C"/>
</dbReference>
<dbReference type="InterPro" id="IPR050485">
    <property type="entry name" value="Proline_metab_enzyme"/>
</dbReference>
<feature type="domain" description="Aldehyde dehydrogenase" evidence="7">
    <location>
        <begin position="48"/>
        <end position="512"/>
    </location>
</feature>
<dbReference type="CDD" id="cd07124">
    <property type="entry name" value="ALDH_PutA-P5CDH-RocA"/>
    <property type="match status" value="1"/>
</dbReference>
<evidence type="ECO:0000256" key="4">
    <source>
        <dbReference type="ARBA" id="ARBA00023027"/>
    </source>
</evidence>
<dbReference type="InterPro" id="IPR016161">
    <property type="entry name" value="Ald_DH/histidinol_DH"/>
</dbReference>
<dbReference type="PANTHER" id="PTHR42862:SF1">
    <property type="entry name" value="DELTA-1-PYRROLINE-5-CARBOXYLATE DEHYDROGENASE 2, ISOFORM A-RELATED"/>
    <property type="match status" value="1"/>
</dbReference>
<dbReference type="InterPro" id="IPR005932">
    <property type="entry name" value="RocA"/>
</dbReference>
<keyword evidence="4" id="KW-0520">NAD</keyword>
<dbReference type="PROSITE" id="PS00070">
    <property type="entry name" value="ALDEHYDE_DEHYDR_CYS"/>
    <property type="match status" value="1"/>
</dbReference>
<dbReference type="GO" id="GO:0003842">
    <property type="term" value="F:L-glutamate gamma-semialdehyde dehydrogenase activity"/>
    <property type="evidence" value="ECO:0007669"/>
    <property type="project" value="UniProtKB-EC"/>
</dbReference>
<evidence type="ECO:0000256" key="1">
    <source>
        <dbReference type="ARBA" id="ARBA00004786"/>
    </source>
</evidence>
<dbReference type="SUPFAM" id="SSF53720">
    <property type="entry name" value="ALDH-like"/>
    <property type="match status" value="1"/>
</dbReference>
<dbReference type="NCBIfam" id="TIGR01237">
    <property type="entry name" value="D1pyr5carbox2"/>
    <property type="match status" value="1"/>
</dbReference>
<comment type="pathway">
    <text evidence="1">Amino-acid degradation; L-proline degradation into L-glutamate; L-glutamate from L-proline: step 2/2.</text>
</comment>
<evidence type="ECO:0000256" key="2">
    <source>
        <dbReference type="ARBA" id="ARBA00012884"/>
    </source>
</evidence>
<dbReference type="Proteomes" id="UP001649230">
    <property type="component" value="Chromosome"/>
</dbReference>
<gene>
    <name evidence="8" type="primary">pruA</name>
    <name evidence="8" type="ORF">L0M14_12770</name>
</gene>
<dbReference type="InterPro" id="IPR016160">
    <property type="entry name" value="Ald_DH_CS_CYS"/>
</dbReference>
<dbReference type="Gene3D" id="3.40.309.10">
    <property type="entry name" value="Aldehyde Dehydrogenase, Chain A, domain 2"/>
    <property type="match status" value="1"/>
</dbReference>
<organism evidence="8 9">
    <name type="scientific">Paenibacillus hexagrammi</name>
    <dbReference type="NCBI Taxonomy" id="2908839"/>
    <lineage>
        <taxon>Bacteria</taxon>
        <taxon>Bacillati</taxon>
        <taxon>Bacillota</taxon>
        <taxon>Bacilli</taxon>
        <taxon>Bacillales</taxon>
        <taxon>Paenibacillaceae</taxon>
        <taxon>Paenibacillus</taxon>
    </lineage>
</organism>
<evidence type="ECO:0000259" key="7">
    <source>
        <dbReference type="Pfam" id="PF00171"/>
    </source>
</evidence>
<proteinExistence type="predicted"/>
<evidence type="ECO:0000256" key="3">
    <source>
        <dbReference type="ARBA" id="ARBA00023002"/>
    </source>
</evidence>
<dbReference type="InterPro" id="IPR015590">
    <property type="entry name" value="Aldehyde_DH_dom"/>
</dbReference>
<dbReference type="Pfam" id="PF00171">
    <property type="entry name" value="Aldedh"/>
    <property type="match status" value="1"/>
</dbReference>
<evidence type="ECO:0000256" key="6">
    <source>
        <dbReference type="NCBIfam" id="TIGR01237"/>
    </source>
</evidence>
<evidence type="ECO:0000313" key="8">
    <source>
        <dbReference type="EMBL" id="UJF35869.1"/>
    </source>
</evidence>
<dbReference type="PANTHER" id="PTHR42862">
    <property type="entry name" value="DELTA-1-PYRROLINE-5-CARBOXYLATE DEHYDROGENASE 1, ISOFORM A-RELATED"/>
    <property type="match status" value="1"/>
</dbReference>
<dbReference type="RefSeq" id="WP_235122426.1">
    <property type="nucleotide sequence ID" value="NZ_CP090978.1"/>
</dbReference>
<dbReference type="EMBL" id="CP090978">
    <property type="protein sequence ID" value="UJF35869.1"/>
    <property type="molecule type" value="Genomic_DNA"/>
</dbReference>
<evidence type="ECO:0000313" key="9">
    <source>
        <dbReference type="Proteomes" id="UP001649230"/>
    </source>
</evidence>
<comment type="catalytic activity">
    <reaction evidence="5">
        <text>L-glutamate 5-semialdehyde + NAD(+) + H2O = L-glutamate + NADH + 2 H(+)</text>
        <dbReference type="Rhea" id="RHEA:30235"/>
        <dbReference type="ChEBI" id="CHEBI:15377"/>
        <dbReference type="ChEBI" id="CHEBI:15378"/>
        <dbReference type="ChEBI" id="CHEBI:29985"/>
        <dbReference type="ChEBI" id="CHEBI:57540"/>
        <dbReference type="ChEBI" id="CHEBI:57945"/>
        <dbReference type="ChEBI" id="CHEBI:58066"/>
        <dbReference type="EC" id="1.2.1.88"/>
    </reaction>
</comment>
<dbReference type="EC" id="1.2.1.88" evidence="2 6"/>
<reference evidence="8 9" key="1">
    <citation type="journal article" date="2024" name="Int. J. Syst. Evol. Microbiol.">
        <title>Paenibacillus hexagrammi sp. nov., a novel bacterium isolated from the gut content of Hexagrammos agrammus.</title>
        <authorList>
            <person name="Jung H.K."/>
            <person name="Kim D.G."/>
            <person name="Zin H."/>
            <person name="Park J."/>
            <person name="Jung H."/>
            <person name="Kim Y.O."/>
            <person name="Kong H.J."/>
            <person name="Kim J.W."/>
            <person name="Kim Y.S."/>
        </authorList>
    </citation>
    <scope>NUCLEOTIDE SEQUENCE [LARGE SCALE GENOMIC DNA]</scope>
    <source>
        <strain evidence="8 9">YPD9-1</strain>
    </source>
</reference>
<keyword evidence="9" id="KW-1185">Reference proteome</keyword>
<dbReference type="Gene3D" id="3.40.605.10">
    <property type="entry name" value="Aldehyde Dehydrogenase, Chain A, domain 1"/>
    <property type="match status" value="1"/>
</dbReference>
<dbReference type="NCBIfam" id="NF002852">
    <property type="entry name" value="PRK03137.1"/>
    <property type="match status" value="1"/>
</dbReference>
<evidence type="ECO:0000256" key="5">
    <source>
        <dbReference type="ARBA" id="ARBA00048142"/>
    </source>
</evidence>
<dbReference type="InterPro" id="IPR016162">
    <property type="entry name" value="Ald_DH_N"/>
</dbReference>
<accession>A0ABY3SQB3</accession>
<sequence>MIPYAPEPLSNFGDEAVAKAFQSALDEVSRQAGLEVPLVIGGKRVNTTRHIRSLNPSNRNETVGLASQADELLAGAAVDAAEKAYVHWSRETPESRADLLLKAAALLKRRKHEFSAWLVLEAGKSRVEADADTAEAIDFMEYYARQVGKLSARASSELFGASGEINRLTYLPLGVGVIVSPWNFPLAILAGMTTAAIAVGNTVVVKPSSQTPIIAYKFVELLEDAGIPAGVVNYMPGSGEEIGDYLVQHPRVRFISFTGSKDVGLHISELAAKVSPGQKWIKRYVAEMGGKDGIIVNHDADLDLAAAGIVSSAFGYSGQKCSACSRAIVHKDVYDQVLDKCVKLTQKLKIGDVRDAANFTGPVIDERSQRKIIQYLEIAKQEGNVLTGGSAISADGFFIEPTIVADVQPDARLMQEEIFGPVLAFAKAENWDEALRIANQTEFGLTGSIYAKSRAAIEQAKAQFHVGNLYINRKCTGATVGVHPFGGFNMSGTDSKAGGPDYLMLFTQLKLVSELL</sequence>